<dbReference type="InterPro" id="IPR000711">
    <property type="entry name" value="ATPase_OSCP/dsu"/>
</dbReference>
<dbReference type="PATRIC" id="fig|1005043.3.peg.279"/>
<sequence length="61" mass="6836">MSEFTTVARSYSKAAFDFAVEHKTVEYWQDMLTFAAQVTYHESITSLLSGALAPETMAKIL</sequence>
<keyword evidence="7" id="KW-0066">ATP synthesis</keyword>
<dbReference type="EMBL" id="AGCA01000059">
    <property type="protein sequence ID" value="EGY29716.1"/>
    <property type="molecule type" value="Genomic_DNA"/>
</dbReference>
<evidence type="ECO:0000256" key="5">
    <source>
        <dbReference type="ARBA" id="ARBA00023136"/>
    </source>
</evidence>
<dbReference type="Gene3D" id="1.10.520.20">
    <property type="entry name" value="N-terminal domain of the delta subunit of the F1F0-ATP synthase"/>
    <property type="match status" value="1"/>
</dbReference>
<proteinExistence type="predicted"/>
<dbReference type="Pfam" id="PF00213">
    <property type="entry name" value="OSCP"/>
    <property type="match status" value="1"/>
</dbReference>
<dbReference type="SUPFAM" id="SSF47928">
    <property type="entry name" value="N-terminal domain of the delta subunit of the F1F0-ATP synthase"/>
    <property type="match status" value="1"/>
</dbReference>
<evidence type="ECO:0000256" key="2">
    <source>
        <dbReference type="ARBA" id="ARBA00022448"/>
    </source>
</evidence>
<keyword evidence="5" id="KW-0472">Membrane</keyword>
<dbReference type="Proteomes" id="UP000004116">
    <property type="component" value="Unassembled WGS sequence"/>
</dbReference>
<gene>
    <name evidence="8" type="ORF">Rin_00003010</name>
</gene>
<keyword evidence="6" id="KW-0139">CF(1)</keyword>
<evidence type="ECO:0000256" key="1">
    <source>
        <dbReference type="ARBA" id="ARBA00004370"/>
    </source>
</evidence>
<protein>
    <submittedName>
        <fullName evidence="8">F0F1-type ATP synthase</fullName>
    </submittedName>
</protein>
<evidence type="ECO:0000256" key="3">
    <source>
        <dbReference type="ARBA" id="ARBA00022781"/>
    </source>
</evidence>
<comment type="caution">
    <text evidence="8">The sequence shown here is derived from an EMBL/GenBank/DDBJ whole genome shotgun (WGS) entry which is preliminary data.</text>
</comment>
<keyword evidence="9" id="KW-1185">Reference proteome</keyword>
<dbReference type="AlphaFoldDB" id="G2GX14"/>
<evidence type="ECO:0000256" key="6">
    <source>
        <dbReference type="ARBA" id="ARBA00023196"/>
    </source>
</evidence>
<evidence type="ECO:0000313" key="8">
    <source>
        <dbReference type="EMBL" id="EGY29716.1"/>
    </source>
</evidence>
<evidence type="ECO:0000256" key="7">
    <source>
        <dbReference type="ARBA" id="ARBA00023310"/>
    </source>
</evidence>
<comment type="subcellular location">
    <subcellularLocation>
        <location evidence="1">Membrane</location>
    </subcellularLocation>
</comment>
<keyword evidence="4" id="KW-0406">Ion transport</keyword>
<dbReference type="GO" id="GO:0046933">
    <property type="term" value="F:proton-transporting ATP synthase activity, rotational mechanism"/>
    <property type="evidence" value="ECO:0007669"/>
    <property type="project" value="InterPro"/>
</dbReference>
<keyword evidence="3" id="KW-0375">Hydrogen ion transport</keyword>
<name>G2GX14_9ENTR</name>
<reference evidence="8 9" key="1">
    <citation type="journal article" date="2012" name="Genome Res.">
        <title>Genomic basis of endosymbiont-conferred protection against an insect parasitoid.</title>
        <authorList>
            <person name="Hansen A.K."/>
            <person name="Vorburger C."/>
            <person name="Moran N.A."/>
        </authorList>
    </citation>
    <scope>NUCLEOTIDE SEQUENCE [LARGE SCALE GENOMIC DNA]</scope>
    <source>
        <strain evidence="9">R5.15</strain>
    </source>
</reference>
<dbReference type="InterPro" id="IPR026015">
    <property type="entry name" value="ATP_synth_OSCP/delta_N_sf"/>
</dbReference>
<evidence type="ECO:0000313" key="9">
    <source>
        <dbReference type="Proteomes" id="UP000004116"/>
    </source>
</evidence>
<organism evidence="8 9">
    <name type="scientific">Candidatus Regiella insecticola 5.15</name>
    <dbReference type="NCBI Taxonomy" id="1005043"/>
    <lineage>
        <taxon>Bacteria</taxon>
        <taxon>Pseudomonadati</taxon>
        <taxon>Pseudomonadota</taxon>
        <taxon>Gammaproteobacteria</taxon>
        <taxon>Enterobacterales</taxon>
        <taxon>Enterobacteriaceae</taxon>
        <taxon>aphid secondary symbionts</taxon>
        <taxon>Candidatus Regiella</taxon>
    </lineage>
</organism>
<keyword evidence="2" id="KW-0813">Transport</keyword>
<evidence type="ECO:0000256" key="4">
    <source>
        <dbReference type="ARBA" id="ARBA00023065"/>
    </source>
</evidence>
<accession>G2GX14</accession>
<dbReference type="GO" id="GO:0045259">
    <property type="term" value="C:proton-transporting ATP synthase complex"/>
    <property type="evidence" value="ECO:0007669"/>
    <property type="project" value="UniProtKB-KW"/>
</dbReference>